<gene>
    <name evidence="5" type="ORF">SPPG_06040</name>
</gene>
<protein>
    <recommendedName>
        <fullName evidence="4">IPT/TIG domain-containing protein</fullName>
    </recommendedName>
</protein>
<dbReference type="SUPFAM" id="SSF52058">
    <property type="entry name" value="L domain-like"/>
    <property type="match status" value="1"/>
</dbReference>
<feature type="transmembrane region" description="Helical" evidence="3">
    <location>
        <begin position="676"/>
        <end position="698"/>
    </location>
</feature>
<dbReference type="OrthoDB" id="2100834at2759"/>
<organism evidence="5 6">
    <name type="scientific">Spizellomyces punctatus (strain DAOM BR117)</name>
    <dbReference type="NCBI Taxonomy" id="645134"/>
    <lineage>
        <taxon>Eukaryota</taxon>
        <taxon>Fungi</taxon>
        <taxon>Fungi incertae sedis</taxon>
        <taxon>Chytridiomycota</taxon>
        <taxon>Chytridiomycota incertae sedis</taxon>
        <taxon>Chytridiomycetes</taxon>
        <taxon>Spizellomycetales</taxon>
        <taxon>Spizellomycetaceae</taxon>
        <taxon>Spizellomyces</taxon>
    </lineage>
</organism>
<evidence type="ECO:0000259" key="4">
    <source>
        <dbReference type="Pfam" id="PF01833"/>
    </source>
</evidence>
<feature type="transmembrane region" description="Helical" evidence="3">
    <location>
        <begin position="649"/>
        <end position="669"/>
    </location>
</feature>
<keyword evidence="3" id="KW-0812">Transmembrane</keyword>
<dbReference type="Proteomes" id="UP000053201">
    <property type="component" value="Unassembled WGS sequence"/>
</dbReference>
<keyword evidence="6" id="KW-1185">Reference proteome</keyword>
<feature type="transmembrane region" description="Helical" evidence="3">
    <location>
        <begin position="906"/>
        <end position="927"/>
    </location>
</feature>
<dbReference type="InterPro" id="IPR014756">
    <property type="entry name" value="Ig_E-set"/>
</dbReference>
<dbReference type="InterPro" id="IPR035914">
    <property type="entry name" value="Sperma_CUB_dom_sf"/>
</dbReference>
<dbReference type="InterPro" id="IPR032675">
    <property type="entry name" value="LRR_dom_sf"/>
</dbReference>
<dbReference type="InterPro" id="IPR051848">
    <property type="entry name" value="PGIP"/>
</dbReference>
<dbReference type="Gene3D" id="2.60.40.10">
    <property type="entry name" value="Immunoglobulins"/>
    <property type="match status" value="1"/>
</dbReference>
<dbReference type="SUPFAM" id="SSF81296">
    <property type="entry name" value="E set domains"/>
    <property type="match status" value="1"/>
</dbReference>
<name>A0A0L0HDM1_SPIPD</name>
<proteinExistence type="predicted"/>
<dbReference type="RefSeq" id="XP_016607136.1">
    <property type="nucleotide sequence ID" value="XM_016754248.1"/>
</dbReference>
<feature type="domain" description="IPT/TIG" evidence="4">
    <location>
        <begin position="410"/>
        <end position="485"/>
    </location>
</feature>
<feature type="transmembrane region" description="Helical" evidence="3">
    <location>
        <begin position="618"/>
        <end position="637"/>
    </location>
</feature>
<dbReference type="OMA" id="EWAMANG"/>
<dbReference type="FunFam" id="2.10.25.10:FF:000001">
    <property type="entry name" value="Tenascin C"/>
    <property type="match status" value="1"/>
</dbReference>
<accession>A0A0L0HDM1</accession>
<keyword evidence="2" id="KW-0325">Glycoprotein</keyword>
<sequence length="1047" mass="115693">MSERTGWKQPTSSSSSGIGRCNLRVWATLALLVLQFGVSTSGLCMHNTRNNDVLTLTEPYGFFWITDGIDEYAADANCSILIAPVWDQPITGIAIDYITVETEACCDHAYTYAGDTLDAPEVGRHNGTVTTQLQVNGSTAFFNFQSDGSVQRDGIIAFYHILDIPDNEIPWVNISCPFDCYGRGQCVDGKCVCEEGYTGGLCKNDDNRKLFALYDNCQGDHWQANWDRTYQSNICNFTDWSEYTIVSTWTGISCANGRVSNLDMRDTGMNCTGNGLPRDSLPRYLETIDFTGELLTGTLPGDLFRTPYLNQLFLSNTRLEGELPAEVSWATALNTLLLHDNNLIGPLPEGLTRLPQLNELNLENNNFFGFVLDDFAYLQRAIILLAGNQFFCPTPNITRIHSVTCNNISLTSVTPNTAVSTGGDTVVVRGVGFHPGIQMSCVFGGISSPKTEVVDWNTIVCTVPPRLAGDTSIEIWAFGKKAATNGLPFELLNDCAPGTYLSPTNMTQCLGCPEGAICEGGQTPPYPKYGYHKAADMDVFLPCFIPSACPSRMNGACKAGFTGPRCSQCEEGLFLKGQECLDCTGSRGLGPILIVSFGFVLLSAFGIWMAVTDLNLSSGTLLLFLIQISGLILKLPMRWHTLFGPLHTFLLNANVNLVSLGLNCAFRLTFDEWMSLLLCVPLIFLGIILMMCFAWVAWVTLKGGKSAIWAVRRAIDTTINASLALSILGHVPLAEQFVAVFECATDVERSYMISNPQVSCYTPEWNNSKMKAILGCVLYAGGIPVMLFCLSVAFRKRLNDTNILHRFGIVFDLYTESSWWFEPYRSTYGMVLMTIPMAFANYPAFIVTLGLAVINLDKFVVMRVSPFRFPHSNRIYNMIIWTLNTLSIAGILYYSETLTESQQHLIGVMGVASFSISLAAVIHSLLYEWQLLWYHDLVKVPLLSRILTSRFYLTLFPRHLTPLGRQETKTGQRLPALPRPPKIQVYPPLLYESADSLRKRKGIENPVELDIQRSALACDMGKEAIEKGTLDCEAGERLKGSGSSAAR</sequence>
<evidence type="ECO:0000256" key="3">
    <source>
        <dbReference type="SAM" id="Phobius"/>
    </source>
</evidence>
<dbReference type="EMBL" id="KQ257459">
    <property type="protein sequence ID" value="KNC99096.1"/>
    <property type="molecule type" value="Genomic_DNA"/>
</dbReference>
<dbReference type="PANTHER" id="PTHR48059">
    <property type="entry name" value="POLYGALACTURONASE INHIBITOR 1"/>
    <property type="match status" value="1"/>
</dbReference>
<dbReference type="STRING" id="645134.A0A0L0HDM1"/>
<keyword evidence="3" id="KW-1133">Transmembrane helix</keyword>
<feature type="transmembrane region" description="Helical" evidence="3">
    <location>
        <begin position="588"/>
        <end position="611"/>
    </location>
</feature>
<dbReference type="VEuPathDB" id="FungiDB:SPPG_06040"/>
<dbReference type="AlphaFoldDB" id="A0A0L0HDM1"/>
<dbReference type="InterPro" id="IPR013783">
    <property type="entry name" value="Ig-like_fold"/>
</dbReference>
<dbReference type="InParanoid" id="A0A0L0HDM1"/>
<feature type="transmembrane region" description="Helical" evidence="3">
    <location>
        <begin position="827"/>
        <end position="854"/>
    </location>
</feature>
<dbReference type="GeneID" id="27689375"/>
<evidence type="ECO:0000313" key="5">
    <source>
        <dbReference type="EMBL" id="KNC99096.1"/>
    </source>
</evidence>
<dbReference type="PANTHER" id="PTHR48059:SF30">
    <property type="entry name" value="OS06G0587000 PROTEIN"/>
    <property type="match status" value="1"/>
</dbReference>
<dbReference type="InterPro" id="IPR002909">
    <property type="entry name" value="IPT_dom"/>
</dbReference>
<dbReference type="Gene3D" id="3.80.10.10">
    <property type="entry name" value="Ribonuclease Inhibitor"/>
    <property type="match status" value="1"/>
</dbReference>
<feature type="transmembrane region" description="Helical" evidence="3">
    <location>
        <begin position="772"/>
        <end position="794"/>
    </location>
</feature>
<comment type="subcellular location">
    <subcellularLocation>
        <location evidence="1">Cell envelope</location>
    </subcellularLocation>
</comment>
<evidence type="ECO:0000256" key="1">
    <source>
        <dbReference type="ARBA" id="ARBA00004196"/>
    </source>
</evidence>
<dbReference type="Gene3D" id="2.60.120.290">
    <property type="entry name" value="Spermadhesin, CUB domain"/>
    <property type="match status" value="1"/>
</dbReference>
<evidence type="ECO:0000313" key="6">
    <source>
        <dbReference type="Proteomes" id="UP000053201"/>
    </source>
</evidence>
<feature type="transmembrane region" description="Helical" evidence="3">
    <location>
        <begin position="875"/>
        <end position="894"/>
    </location>
</feature>
<dbReference type="eggNOG" id="KOG0619">
    <property type="taxonomic scope" value="Eukaryota"/>
</dbReference>
<dbReference type="Gene3D" id="2.10.25.10">
    <property type="entry name" value="Laminin"/>
    <property type="match status" value="1"/>
</dbReference>
<dbReference type="Pfam" id="PF23106">
    <property type="entry name" value="EGF_Teneurin"/>
    <property type="match status" value="1"/>
</dbReference>
<dbReference type="SUPFAM" id="SSF49854">
    <property type="entry name" value="Spermadhesin, CUB domain"/>
    <property type="match status" value="1"/>
</dbReference>
<dbReference type="SUPFAM" id="SSF57184">
    <property type="entry name" value="Growth factor receptor domain"/>
    <property type="match status" value="1"/>
</dbReference>
<dbReference type="Pfam" id="PF01833">
    <property type="entry name" value="TIG"/>
    <property type="match status" value="1"/>
</dbReference>
<keyword evidence="3" id="KW-0472">Membrane</keyword>
<evidence type="ECO:0000256" key="2">
    <source>
        <dbReference type="ARBA" id="ARBA00023180"/>
    </source>
</evidence>
<dbReference type="CDD" id="cd00102">
    <property type="entry name" value="IPT"/>
    <property type="match status" value="1"/>
</dbReference>
<reference evidence="5 6" key="1">
    <citation type="submission" date="2009-08" db="EMBL/GenBank/DDBJ databases">
        <title>The Genome Sequence of Spizellomyces punctatus strain DAOM BR117.</title>
        <authorList>
            <consortium name="The Broad Institute Genome Sequencing Platform"/>
            <person name="Russ C."/>
            <person name="Cuomo C."/>
            <person name="Shea T."/>
            <person name="Young S.K."/>
            <person name="Zeng Q."/>
            <person name="Koehrsen M."/>
            <person name="Haas B."/>
            <person name="Borodovsky M."/>
            <person name="Guigo R."/>
            <person name="Alvarado L."/>
            <person name="Berlin A."/>
            <person name="Bochicchio J."/>
            <person name="Borenstein D."/>
            <person name="Chapman S."/>
            <person name="Chen Z."/>
            <person name="Engels R."/>
            <person name="Freedman E."/>
            <person name="Gellesch M."/>
            <person name="Goldberg J."/>
            <person name="Griggs A."/>
            <person name="Gujja S."/>
            <person name="Heiman D."/>
            <person name="Hepburn T."/>
            <person name="Howarth C."/>
            <person name="Jen D."/>
            <person name="Larson L."/>
            <person name="Lewis B."/>
            <person name="Mehta T."/>
            <person name="Park D."/>
            <person name="Pearson M."/>
            <person name="Roberts A."/>
            <person name="Saif S."/>
            <person name="Shenoy N."/>
            <person name="Sisk P."/>
            <person name="Stolte C."/>
            <person name="Sykes S."/>
            <person name="Thomson T."/>
            <person name="Walk T."/>
            <person name="White J."/>
            <person name="Yandava C."/>
            <person name="Burger G."/>
            <person name="Gray M.W."/>
            <person name="Holland P.W.H."/>
            <person name="King N."/>
            <person name="Lang F.B.F."/>
            <person name="Roger A.J."/>
            <person name="Ruiz-Trillo I."/>
            <person name="Lander E."/>
            <person name="Nusbaum C."/>
        </authorList>
    </citation>
    <scope>NUCLEOTIDE SEQUENCE [LARGE SCALE GENOMIC DNA]</scope>
    <source>
        <strain evidence="5 6">DAOM BR117</strain>
    </source>
</reference>
<dbReference type="InterPro" id="IPR009030">
    <property type="entry name" value="Growth_fac_rcpt_cys_sf"/>
</dbReference>